<dbReference type="PROSITE" id="PS50931">
    <property type="entry name" value="HTH_LYSR"/>
    <property type="match status" value="1"/>
</dbReference>
<evidence type="ECO:0000256" key="3">
    <source>
        <dbReference type="ARBA" id="ARBA00023015"/>
    </source>
</evidence>
<keyword evidence="5" id="KW-0804">Transcription</keyword>
<proteinExistence type="inferred from homology"/>
<evidence type="ECO:0000313" key="7">
    <source>
        <dbReference type="EMBL" id="PLR38411.1"/>
    </source>
</evidence>
<sequence length="300" mass="33440">MDQIQAMRIFTRIVELQSFSRAAEDLNLPRATVSTTLKRLELRLGVRLLVRTTRRLHITDEGEIYYHRCLQLLDALAETDALFAHQRRQPQGKVRVDMPHSLAREVVIPALPAFTARYPQIEVTITANDSAIDLLHHGVDCVLRAWPSAEEQLVTHARAALPQVTCASPGYLAEYGRPLSPQALAGHRMVGYLFRPGQQAEALEFRQNDETTVVRLPCALNVSGADAYIAAGRSGFGLIQAARHALQRELAAGELVEVMAETAPPPMPVWLMHPPGRFIAPRVRVMLDWLAALLQQMEAR</sequence>
<dbReference type="PANTHER" id="PTHR30537">
    <property type="entry name" value="HTH-TYPE TRANSCRIPTIONAL REGULATOR"/>
    <property type="match status" value="1"/>
</dbReference>
<dbReference type="InterPro" id="IPR036388">
    <property type="entry name" value="WH-like_DNA-bd_sf"/>
</dbReference>
<dbReference type="GO" id="GO:0043565">
    <property type="term" value="F:sequence-specific DNA binding"/>
    <property type="evidence" value="ECO:0007669"/>
    <property type="project" value="TreeGrafter"/>
</dbReference>
<dbReference type="Pfam" id="PF03466">
    <property type="entry name" value="LysR_substrate"/>
    <property type="match status" value="1"/>
</dbReference>
<dbReference type="EMBL" id="PJZH01000003">
    <property type="protein sequence ID" value="PLR38411.1"/>
    <property type="molecule type" value="Genomic_DNA"/>
</dbReference>
<name>A0A2N5E943_9GAMM</name>
<reference evidence="7 8" key="1">
    <citation type="submission" date="2017-12" db="EMBL/GenBank/DDBJ databases">
        <title>Characterization of six clinical isolates of Enterochimera gen. nov., a novel genus of the Yersiniaciae family and the three species Enterochimera arupensis sp. nov., Enterochimera coloradensis sp. nov, and Enterochimera californica sp. nov.</title>
        <authorList>
            <person name="Rossi A."/>
            <person name="Fisher M."/>
        </authorList>
    </citation>
    <scope>NUCLEOTIDE SEQUENCE [LARGE SCALE GENOMIC DNA]</scope>
    <source>
        <strain evidence="8">2016-Iso4</strain>
    </source>
</reference>
<dbReference type="Pfam" id="PF00126">
    <property type="entry name" value="HTH_1"/>
    <property type="match status" value="1"/>
</dbReference>
<evidence type="ECO:0000256" key="5">
    <source>
        <dbReference type="ARBA" id="ARBA00023163"/>
    </source>
</evidence>
<evidence type="ECO:0000256" key="2">
    <source>
        <dbReference type="ARBA" id="ARBA00022491"/>
    </source>
</evidence>
<dbReference type="SUPFAM" id="SSF53850">
    <property type="entry name" value="Periplasmic binding protein-like II"/>
    <property type="match status" value="1"/>
</dbReference>
<dbReference type="FunFam" id="1.10.10.10:FF:000001">
    <property type="entry name" value="LysR family transcriptional regulator"/>
    <property type="match status" value="1"/>
</dbReference>
<evidence type="ECO:0000313" key="8">
    <source>
        <dbReference type="Proteomes" id="UP000234503"/>
    </source>
</evidence>
<dbReference type="Proteomes" id="UP000234503">
    <property type="component" value="Unassembled WGS sequence"/>
</dbReference>
<evidence type="ECO:0000259" key="6">
    <source>
        <dbReference type="PROSITE" id="PS50931"/>
    </source>
</evidence>
<dbReference type="GO" id="GO:0006351">
    <property type="term" value="P:DNA-templated transcription"/>
    <property type="evidence" value="ECO:0007669"/>
    <property type="project" value="TreeGrafter"/>
</dbReference>
<dbReference type="SUPFAM" id="SSF46785">
    <property type="entry name" value="Winged helix' DNA-binding domain"/>
    <property type="match status" value="1"/>
</dbReference>
<dbReference type="GO" id="GO:0003700">
    <property type="term" value="F:DNA-binding transcription factor activity"/>
    <property type="evidence" value="ECO:0007669"/>
    <property type="project" value="InterPro"/>
</dbReference>
<keyword evidence="4" id="KW-0238">DNA-binding</keyword>
<dbReference type="InterPro" id="IPR058163">
    <property type="entry name" value="LysR-type_TF_proteobact-type"/>
</dbReference>
<dbReference type="CDD" id="cd08472">
    <property type="entry name" value="PBP2_CrgA_like_3"/>
    <property type="match status" value="1"/>
</dbReference>
<organism evidence="7 8">
    <name type="scientific">Chimaeribacter coloradensis</name>
    <dbReference type="NCBI Taxonomy" id="2060068"/>
    <lineage>
        <taxon>Bacteria</taxon>
        <taxon>Pseudomonadati</taxon>
        <taxon>Pseudomonadota</taxon>
        <taxon>Gammaproteobacteria</taxon>
        <taxon>Enterobacterales</taxon>
        <taxon>Yersiniaceae</taxon>
        <taxon>Chimaeribacter</taxon>
    </lineage>
</organism>
<dbReference type="RefSeq" id="WP_101823345.1">
    <property type="nucleotide sequence ID" value="NZ_PJZH01000003.1"/>
</dbReference>
<dbReference type="InterPro" id="IPR005119">
    <property type="entry name" value="LysR_subst-bd"/>
</dbReference>
<comment type="similarity">
    <text evidence="1">Belongs to the LysR transcriptional regulatory family.</text>
</comment>
<feature type="domain" description="HTH lysR-type" evidence="6">
    <location>
        <begin position="1"/>
        <end position="59"/>
    </location>
</feature>
<dbReference type="AlphaFoldDB" id="A0A2N5E943"/>
<keyword evidence="8" id="KW-1185">Reference proteome</keyword>
<protein>
    <submittedName>
        <fullName evidence="7">LysR family transcriptional regulator</fullName>
    </submittedName>
</protein>
<comment type="caution">
    <text evidence="7">The sequence shown here is derived from an EMBL/GenBank/DDBJ whole genome shotgun (WGS) entry which is preliminary data.</text>
</comment>
<keyword evidence="3" id="KW-0805">Transcription regulation</keyword>
<dbReference type="Gene3D" id="3.40.190.290">
    <property type="match status" value="1"/>
</dbReference>
<evidence type="ECO:0000256" key="1">
    <source>
        <dbReference type="ARBA" id="ARBA00009437"/>
    </source>
</evidence>
<dbReference type="InterPro" id="IPR036390">
    <property type="entry name" value="WH_DNA-bd_sf"/>
</dbReference>
<gene>
    <name evidence="7" type="ORF">CYR32_05285</name>
</gene>
<keyword evidence="2" id="KW-0678">Repressor</keyword>
<dbReference type="Gene3D" id="1.10.10.10">
    <property type="entry name" value="Winged helix-like DNA-binding domain superfamily/Winged helix DNA-binding domain"/>
    <property type="match status" value="1"/>
</dbReference>
<evidence type="ECO:0000256" key="4">
    <source>
        <dbReference type="ARBA" id="ARBA00023125"/>
    </source>
</evidence>
<accession>A0A2N5E943</accession>
<dbReference type="OrthoDB" id="9786526at2"/>
<dbReference type="InterPro" id="IPR000847">
    <property type="entry name" value="LysR_HTH_N"/>
</dbReference>
<dbReference type="PANTHER" id="PTHR30537:SF72">
    <property type="entry name" value="LYSR FAMILY TRANSCRIPTIONAL REGULATOR"/>
    <property type="match status" value="1"/>
</dbReference>